<proteinExistence type="predicted"/>
<gene>
    <name evidence="1" type="ORF">JCM15548_12312</name>
</gene>
<evidence type="ECO:0000313" key="2">
    <source>
        <dbReference type="Proteomes" id="UP000032900"/>
    </source>
</evidence>
<dbReference type="InterPro" id="IPR016181">
    <property type="entry name" value="Acyl_CoA_acyltransferase"/>
</dbReference>
<keyword evidence="2" id="KW-1185">Reference proteome</keyword>
<evidence type="ECO:0000313" key="1">
    <source>
        <dbReference type="EMBL" id="GAO30066.1"/>
    </source>
</evidence>
<dbReference type="EMBL" id="BAZW01000017">
    <property type="protein sequence ID" value="GAO30066.1"/>
    <property type="molecule type" value="Genomic_DNA"/>
</dbReference>
<dbReference type="OrthoDB" id="1113003at2"/>
<dbReference type="Proteomes" id="UP000032900">
    <property type="component" value="Unassembled WGS sequence"/>
</dbReference>
<accession>A0A0E9LY66</accession>
<dbReference type="Gene3D" id="3.40.630.30">
    <property type="match status" value="1"/>
</dbReference>
<dbReference type="STRING" id="1236989.JCM15548_12312"/>
<evidence type="ECO:0008006" key="3">
    <source>
        <dbReference type="Google" id="ProtNLM"/>
    </source>
</evidence>
<protein>
    <recommendedName>
        <fullName evidence="3">BioF2-like acetyltransferase domain-containing protein</fullName>
    </recommendedName>
</protein>
<dbReference type="RefSeq" id="WP_062124803.1">
    <property type="nucleotide sequence ID" value="NZ_BAZW01000017.1"/>
</dbReference>
<sequence length="308" mass="35785">MKKNDLIQLRHDEIDKAKWDAGIARSFHPLIYAESWYLDIVSPKWEAIVSTDYGTLWPLTINRKLKWPVIMQPMFTQQLGLFSSQHLDDNDLTRIFNTNKYPVFTLQNHSKIAWPETRRTSTKSNYILGLEKPYPELKKTFSKNCQRNIKKALSQAQTFGDPPTPPAFIAFTRQHKNYLLTEKHLLILQQIIEEALHRKTGFLLQVTDLKGAPLAMAFFLKKHQRLTFLSGQSSPEGFQHQSMFLIMHQVIQSHAASDLTLDFEGSEVPGIARFYRSFGAITETCQYFQSPWLTHLQKIKKRFSQKNS</sequence>
<dbReference type="SUPFAM" id="SSF55729">
    <property type="entry name" value="Acyl-CoA N-acyltransferases (Nat)"/>
    <property type="match status" value="1"/>
</dbReference>
<name>A0A0E9LY66_9BACT</name>
<dbReference type="AlphaFoldDB" id="A0A0E9LY66"/>
<comment type="caution">
    <text evidence="1">The sequence shown here is derived from an EMBL/GenBank/DDBJ whole genome shotgun (WGS) entry which is preliminary data.</text>
</comment>
<reference evidence="1 2" key="1">
    <citation type="journal article" date="2015" name="Microbes Environ.">
        <title>Distribution and evolution of nitrogen fixation genes in the phylum bacteroidetes.</title>
        <authorList>
            <person name="Inoue J."/>
            <person name="Oshima K."/>
            <person name="Suda W."/>
            <person name="Sakamoto M."/>
            <person name="Iino T."/>
            <person name="Noda S."/>
            <person name="Hongoh Y."/>
            <person name="Hattori M."/>
            <person name="Ohkuma M."/>
        </authorList>
    </citation>
    <scope>NUCLEOTIDE SEQUENCE [LARGE SCALE GENOMIC DNA]</scope>
    <source>
        <strain evidence="1">JCM 15548</strain>
    </source>
</reference>
<organism evidence="1 2">
    <name type="scientific">Geofilum rubicundum JCM 15548</name>
    <dbReference type="NCBI Taxonomy" id="1236989"/>
    <lineage>
        <taxon>Bacteria</taxon>
        <taxon>Pseudomonadati</taxon>
        <taxon>Bacteroidota</taxon>
        <taxon>Bacteroidia</taxon>
        <taxon>Marinilabiliales</taxon>
        <taxon>Marinilabiliaceae</taxon>
        <taxon>Geofilum</taxon>
    </lineage>
</organism>